<gene>
    <name evidence="3" type="ORF">A2932_00295</name>
</gene>
<dbReference type="SUPFAM" id="SSF52540">
    <property type="entry name" value="P-loop containing nucleoside triphosphate hydrolases"/>
    <property type="match status" value="1"/>
</dbReference>
<dbReference type="PANTHER" id="PTHR42759:SF1">
    <property type="entry name" value="MAGNESIUM-CHELATASE SUBUNIT CHLD"/>
    <property type="match status" value="1"/>
</dbReference>
<dbReference type="GO" id="GO:0005524">
    <property type="term" value="F:ATP binding"/>
    <property type="evidence" value="ECO:0007669"/>
    <property type="project" value="InterPro"/>
</dbReference>
<dbReference type="Pfam" id="PF07726">
    <property type="entry name" value="AAA_3"/>
    <property type="match status" value="1"/>
</dbReference>
<evidence type="ECO:0000259" key="2">
    <source>
        <dbReference type="Pfam" id="PF17863"/>
    </source>
</evidence>
<dbReference type="STRING" id="1802163.A2932_00295"/>
<dbReference type="Gene3D" id="3.40.50.300">
    <property type="entry name" value="P-loop containing nucleotide triphosphate hydrolases"/>
    <property type="match status" value="1"/>
</dbReference>
<feature type="domain" description="ATPase AAA-3" evidence="1">
    <location>
        <begin position="52"/>
        <end position="184"/>
    </location>
</feature>
<evidence type="ECO:0008006" key="5">
    <source>
        <dbReference type="Google" id="ProtNLM"/>
    </source>
</evidence>
<evidence type="ECO:0000259" key="1">
    <source>
        <dbReference type="Pfam" id="PF07726"/>
    </source>
</evidence>
<evidence type="ECO:0000313" key="4">
    <source>
        <dbReference type="Proteomes" id="UP000179153"/>
    </source>
</evidence>
<name>A0A1G2HFK6_9BACT</name>
<organism evidence="3 4">
    <name type="scientific">Candidatus Spechtbacteria bacterium RIFCSPLOWO2_01_FULL_46_10</name>
    <dbReference type="NCBI Taxonomy" id="1802163"/>
    <lineage>
        <taxon>Bacteria</taxon>
        <taxon>Candidatus Spechtiibacteriota</taxon>
    </lineage>
</organism>
<dbReference type="InterPro" id="IPR041628">
    <property type="entry name" value="ChlI/MoxR_AAA_lid"/>
</dbReference>
<dbReference type="InterPro" id="IPR050764">
    <property type="entry name" value="CbbQ/NirQ/NorQ/GpvN"/>
</dbReference>
<dbReference type="PANTHER" id="PTHR42759">
    <property type="entry name" value="MOXR FAMILY PROTEIN"/>
    <property type="match status" value="1"/>
</dbReference>
<dbReference type="EMBL" id="MHOI01000023">
    <property type="protein sequence ID" value="OGZ61255.1"/>
    <property type="molecule type" value="Genomic_DNA"/>
</dbReference>
<reference evidence="3 4" key="1">
    <citation type="journal article" date="2016" name="Nat. Commun.">
        <title>Thousands of microbial genomes shed light on interconnected biogeochemical processes in an aquifer system.</title>
        <authorList>
            <person name="Anantharaman K."/>
            <person name="Brown C.T."/>
            <person name="Hug L.A."/>
            <person name="Sharon I."/>
            <person name="Castelle C.J."/>
            <person name="Probst A.J."/>
            <person name="Thomas B.C."/>
            <person name="Singh A."/>
            <person name="Wilkins M.J."/>
            <person name="Karaoz U."/>
            <person name="Brodie E.L."/>
            <person name="Williams K.H."/>
            <person name="Hubbard S.S."/>
            <person name="Banfield J.F."/>
        </authorList>
    </citation>
    <scope>NUCLEOTIDE SEQUENCE [LARGE SCALE GENOMIC DNA]</scope>
</reference>
<sequence length="345" mass="38891">MPASSDATLSFEGARALLREVRGQLHRDQIVVGMNDVIDLTLVGLIASHNSHIQFEGNPGLAKTRFIEALARLVNGKFSRVQMTPDILPRDLTGQELRHPLQHDELVFKKGPIFANFVLVDEINRASPKTVSALLEAMSDQKVSTDFSGEFSLPSPFIVFATQNPIEQEGTYPLPEAQKDRFLLKILVDYPTENEELAIASIDSLIAEHEIRPIMEVKHITDMRNLVKKVHIEEDLKKQLVRVVRLSRSQDGGPTLVADIIHLGASPRASQALYNAVKAFAFLNDRDYVLPSDIMQIAPSILRHRLIFAERYIMDDQEKLLSRVLEEIFNEVFGEGRERPRELDA</sequence>
<dbReference type="AlphaFoldDB" id="A0A1G2HFK6"/>
<dbReference type="GO" id="GO:0016887">
    <property type="term" value="F:ATP hydrolysis activity"/>
    <property type="evidence" value="ECO:0007669"/>
    <property type="project" value="InterPro"/>
</dbReference>
<dbReference type="Pfam" id="PF17863">
    <property type="entry name" value="AAA_lid_2"/>
    <property type="match status" value="1"/>
</dbReference>
<evidence type="ECO:0000313" key="3">
    <source>
        <dbReference type="EMBL" id="OGZ61255.1"/>
    </source>
</evidence>
<feature type="domain" description="ChlI/MoxR AAA lid" evidence="2">
    <location>
        <begin position="255"/>
        <end position="310"/>
    </location>
</feature>
<protein>
    <recommendedName>
        <fullName evidence="5">AAA family ATPase</fullName>
    </recommendedName>
</protein>
<dbReference type="Gene3D" id="1.10.8.80">
    <property type="entry name" value="Magnesium chelatase subunit I, C-Terminal domain"/>
    <property type="match status" value="1"/>
</dbReference>
<proteinExistence type="predicted"/>
<dbReference type="InterPro" id="IPR011703">
    <property type="entry name" value="ATPase_AAA-3"/>
</dbReference>
<comment type="caution">
    <text evidence="3">The sequence shown here is derived from an EMBL/GenBank/DDBJ whole genome shotgun (WGS) entry which is preliminary data.</text>
</comment>
<dbReference type="InterPro" id="IPR027417">
    <property type="entry name" value="P-loop_NTPase"/>
</dbReference>
<dbReference type="Proteomes" id="UP000179153">
    <property type="component" value="Unassembled WGS sequence"/>
</dbReference>
<accession>A0A1G2HFK6</accession>
<dbReference type="PIRSF" id="PIRSF002849">
    <property type="entry name" value="AAA_ATPase_chaperone_MoxR_prd"/>
    <property type="match status" value="1"/>
</dbReference>